<dbReference type="InterPro" id="IPR016032">
    <property type="entry name" value="Sig_transdc_resp-reg_C-effctor"/>
</dbReference>
<dbReference type="Pfam" id="PF13401">
    <property type="entry name" value="AAA_22"/>
    <property type="match status" value="1"/>
</dbReference>
<dbReference type="PANTHER" id="PTHR47691:SF3">
    <property type="entry name" value="HTH-TYPE TRANSCRIPTIONAL REGULATOR RV0890C-RELATED"/>
    <property type="match status" value="1"/>
</dbReference>
<dbReference type="PANTHER" id="PTHR47691">
    <property type="entry name" value="REGULATOR-RELATED"/>
    <property type="match status" value="1"/>
</dbReference>
<dbReference type="PROSITE" id="PS00622">
    <property type="entry name" value="HTH_LUXR_1"/>
    <property type="match status" value="1"/>
</dbReference>
<evidence type="ECO:0000259" key="1">
    <source>
        <dbReference type="PROSITE" id="PS50043"/>
    </source>
</evidence>
<proteinExistence type="predicted"/>
<dbReference type="InterPro" id="IPR027417">
    <property type="entry name" value="P-loop_NTPase"/>
</dbReference>
<evidence type="ECO:0000313" key="2">
    <source>
        <dbReference type="EMBL" id="MQY02921.1"/>
    </source>
</evidence>
<protein>
    <recommendedName>
        <fullName evidence="1">HTH luxR-type domain-containing protein</fullName>
    </recommendedName>
</protein>
<dbReference type="Proteomes" id="UP000487268">
    <property type="component" value="Unassembled WGS sequence"/>
</dbReference>
<dbReference type="CDD" id="cd06170">
    <property type="entry name" value="LuxR_C_like"/>
    <property type="match status" value="1"/>
</dbReference>
<dbReference type="PRINTS" id="PR00038">
    <property type="entry name" value="HTHLUXR"/>
</dbReference>
<dbReference type="PRINTS" id="PR00364">
    <property type="entry name" value="DISEASERSIST"/>
</dbReference>
<dbReference type="GO" id="GO:0006355">
    <property type="term" value="P:regulation of DNA-templated transcription"/>
    <property type="evidence" value="ECO:0007669"/>
    <property type="project" value="InterPro"/>
</dbReference>
<dbReference type="InterPro" id="IPR058852">
    <property type="entry name" value="HTH_77"/>
</dbReference>
<dbReference type="SMART" id="SM00421">
    <property type="entry name" value="HTH_LUXR"/>
    <property type="match status" value="1"/>
</dbReference>
<dbReference type="Gene3D" id="1.10.10.10">
    <property type="entry name" value="Winged helix-like DNA-binding domain superfamily/Winged helix DNA-binding domain"/>
    <property type="match status" value="1"/>
</dbReference>
<dbReference type="InterPro" id="IPR003593">
    <property type="entry name" value="AAA+_ATPase"/>
</dbReference>
<dbReference type="SUPFAM" id="SSF48452">
    <property type="entry name" value="TPR-like"/>
    <property type="match status" value="1"/>
</dbReference>
<dbReference type="PROSITE" id="PS50043">
    <property type="entry name" value="HTH_LUXR_2"/>
    <property type="match status" value="1"/>
</dbReference>
<dbReference type="GO" id="GO:0016887">
    <property type="term" value="F:ATP hydrolysis activity"/>
    <property type="evidence" value="ECO:0007669"/>
    <property type="project" value="InterPro"/>
</dbReference>
<dbReference type="SUPFAM" id="SSF46894">
    <property type="entry name" value="C-terminal effector domain of the bipartite response regulators"/>
    <property type="match status" value="1"/>
</dbReference>
<dbReference type="Gene3D" id="3.40.50.300">
    <property type="entry name" value="P-loop containing nucleotide triphosphate hydrolases"/>
    <property type="match status" value="1"/>
</dbReference>
<reference evidence="2 3" key="1">
    <citation type="submission" date="2019-10" db="EMBL/GenBank/DDBJ databases">
        <title>Actinomadura rubteroloni sp. nov. and Actinomadura macrotermitis sp. nov., isolated from the gut of fungus growing-termite Macrotermes natalensis.</title>
        <authorList>
            <person name="Benndorf R."/>
            <person name="Martin K."/>
            <person name="Kuefner M."/>
            <person name="De Beer W."/>
            <person name="Kaster A.-K."/>
            <person name="Vollmers J."/>
            <person name="Poulsen M."/>
            <person name="Beemelmanns C."/>
        </authorList>
    </citation>
    <scope>NUCLEOTIDE SEQUENCE [LARGE SCALE GENOMIC DNA]</scope>
    <source>
        <strain evidence="2 3">RB68</strain>
    </source>
</reference>
<comment type="caution">
    <text evidence="2">The sequence shown here is derived from an EMBL/GenBank/DDBJ whole genome shotgun (WGS) entry which is preliminary data.</text>
</comment>
<dbReference type="SUPFAM" id="SSF52540">
    <property type="entry name" value="P-loop containing nucleoside triphosphate hydrolases"/>
    <property type="match status" value="1"/>
</dbReference>
<dbReference type="EMBL" id="WEGH01000001">
    <property type="protein sequence ID" value="MQY02921.1"/>
    <property type="molecule type" value="Genomic_DNA"/>
</dbReference>
<organism evidence="2 3">
    <name type="scientific">Actinomadura macrotermitis</name>
    <dbReference type="NCBI Taxonomy" id="2585200"/>
    <lineage>
        <taxon>Bacteria</taxon>
        <taxon>Bacillati</taxon>
        <taxon>Actinomycetota</taxon>
        <taxon>Actinomycetes</taxon>
        <taxon>Streptosporangiales</taxon>
        <taxon>Thermomonosporaceae</taxon>
        <taxon>Actinomadura</taxon>
    </lineage>
</organism>
<accession>A0A7K0BP22</accession>
<dbReference type="InterPro" id="IPR011990">
    <property type="entry name" value="TPR-like_helical_dom_sf"/>
</dbReference>
<dbReference type="Pfam" id="PF00196">
    <property type="entry name" value="GerE"/>
    <property type="match status" value="1"/>
</dbReference>
<feature type="domain" description="HTH luxR-type" evidence="1">
    <location>
        <begin position="653"/>
        <end position="718"/>
    </location>
</feature>
<dbReference type="Pfam" id="PF25872">
    <property type="entry name" value="HTH_77"/>
    <property type="match status" value="1"/>
</dbReference>
<dbReference type="InterPro" id="IPR049945">
    <property type="entry name" value="AAA_22"/>
</dbReference>
<dbReference type="InterPro" id="IPR036388">
    <property type="entry name" value="WH-like_DNA-bd_sf"/>
</dbReference>
<name>A0A7K0BP22_9ACTN</name>
<dbReference type="GO" id="GO:0003677">
    <property type="term" value="F:DNA binding"/>
    <property type="evidence" value="ECO:0007669"/>
    <property type="project" value="InterPro"/>
</dbReference>
<sequence length="723" mass="77594">MILGYDCRVTPRPAAPRGNLPAEISRFVGRRAELAEARRILGRGRLLTLTGPGGVGKTRLALRLAAELTEPDGAWLVELAALHDPALLPHAVAAALRLPGGDAAALTAHLASRGPLLVLDNAEHLLDACAELTGTLLRAAPALRVVVTSREPLNMPGEHVLPVGPLPVSGSEAGPDALALFADRAAAARPGFAMDDAGRRLAARLVRRLDGVPLAIELAAVRLRTMSLENLLAGLDDRFALLGLPRDRGGRHETMRAAVAWSHRLCGPDERLLWARLSVFAGSFDLAAAEAVCGEGLEVFDTLARLVDKSVVLAEQGEGGVRYRMLGTLRDYGAELLTEDLRPRHLAWFRGLATGLVDAHDDLRAALEYAVDTDPDTALDMAASLWMHWTSQGLLREGLHWLNRVLPPGGEPSLARARALGTRCLLALLQNEPAIARAQETELWEMAERLPDDVVLAHAHQAAGQIRFFTDDPAGALPHLEKAVKLHQGQDEALGLLCLLQLSAARTLTGDPDTGYEHAEECRRLCAEHGDEWLGSYAVWMRGFARYTWGDADGAAEDARACLAAKRRLGDRLGIVLSADLLAACALALGEPADAVRLLTVTEPLWRDLGDPCGLDLRGPALEAARAALGETEFAREAAAAAAVTLGDICGDRTAHPETLTRREQEVARLVASGLTNRAVAMRLGIAKRTVDAHIEHIFAKLGVNDRTRLADFLDDPDDDLLL</sequence>
<dbReference type="Gene3D" id="1.25.40.10">
    <property type="entry name" value="Tetratricopeptide repeat domain"/>
    <property type="match status" value="1"/>
</dbReference>
<evidence type="ECO:0000313" key="3">
    <source>
        <dbReference type="Proteomes" id="UP000487268"/>
    </source>
</evidence>
<keyword evidence="3" id="KW-1185">Reference proteome</keyword>
<dbReference type="SMART" id="SM00382">
    <property type="entry name" value="AAA"/>
    <property type="match status" value="1"/>
</dbReference>
<dbReference type="AlphaFoldDB" id="A0A7K0BP22"/>
<gene>
    <name evidence="2" type="ORF">ACRB68_09560</name>
</gene>
<dbReference type="InterPro" id="IPR000792">
    <property type="entry name" value="Tscrpt_reg_LuxR_C"/>
</dbReference>